<dbReference type="AlphaFoldDB" id="A0A811L8N9"/>
<keyword evidence="3" id="KW-1185">Reference proteome</keyword>
<dbReference type="Gene3D" id="1.20.1230.10">
    <property type="entry name" value="Phospholipase C beta, distal C-terminal domain"/>
    <property type="match status" value="1"/>
</dbReference>
<gene>
    <name evidence="2" type="ORF">BOKJ2_LOCUS11109</name>
</gene>
<organism evidence="2 3">
    <name type="scientific">Bursaphelenchus okinawaensis</name>
    <dbReference type="NCBI Taxonomy" id="465554"/>
    <lineage>
        <taxon>Eukaryota</taxon>
        <taxon>Metazoa</taxon>
        <taxon>Ecdysozoa</taxon>
        <taxon>Nematoda</taxon>
        <taxon>Chromadorea</taxon>
        <taxon>Rhabditida</taxon>
        <taxon>Tylenchina</taxon>
        <taxon>Tylenchomorpha</taxon>
        <taxon>Aphelenchoidea</taxon>
        <taxon>Aphelenchoididae</taxon>
        <taxon>Bursaphelenchus</taxon>
    </lineage>
</organism>
<name>A0A811L8N9_9BILA</name>
<sequence>MKKRHQKQRDAIQKQQQMSIDRLVGDSARDSKKKKKNSSTNGSRHASLSNKDSDSQSGVQIDQRMRSLITIQTDEWSGLVKKQQQEEFEQRKCHIKEEFELLKKLLIDGQKSQITVLNKKFDEELKNMRLNQTKKSMDDTKALQQDRNMSKAERDRRIRELNEKNVKLFMEERKRLQIKRERNVEQMKKKHNEQNEVLEREFRQSLQQEEMNQQESILAAKPESVV</sequence>
<feature type="region of interest" description="Disordered" evidence="1">
    <location>
        <begin position="132"/>
        <end position="155"/>
    </location>
</feature>
<dbReference type="Proteomes" id="UP000783686">
    <property type="component" value="Unassembled WGS sequence"/>
</dbReference>
<comment type="caution">
    <text evidence="2">The sequence shown here is derived from an EMBL/GenBank/DDBJ whole genome shotgun (WGS) entry which is preliminary data.</text>
</comment>
<reference evidence="2" key="1">
    <citation type="submission" date="2020-09" db="EMBL/GenBank/DDBJ databases">
        <authorList>
            <person name="Kikuchi T."/>
        </authorList>
    </citation>
    <scope>NUCLEOTIDE SEQUENCE</scope>
    <source>
        <strain evidence="2">SH1</strain>
    </source>
</reference>
<feature type="compositionally biased region" description="Polar residues" evidence="1">
    <location>
        <begin position="46"/>
        <end position="60"/>
    </location>
</feature>
<feature type="compositionally biased region" description="Polar residues" evidence="1">
    <location>
        <begin position="204"/>
        <end position="216"/>
    </location>
</feature>
<evidence type="ECO:0000313" key="3">
    <source>
        <dbReference type="Proteomes" id="UP000614601"/>
    </source>
</evidence>
<protein>
    <submittedName>
        <fullName evidence="2">Uncharacterized protein</fullName>
    </submittedName>
</protein>
<dbReference type="EMBL" id="CAJFCW020000005">
    <property type="protein sequence ID" value="CAG9119906.1"/>
    <property type="molecule type" value="Genomic_DNA"/>
</dbReference>
<dbReference type="InterPro" id="IPR042531">
    <property type="entry name" value="PLC-beta_C_sf"/>
</dbReference>
<dbReference type="EMBL" id="CAJFDH010000005">
    <property type="protein sequence ID" value="CAD5224498.1"/>
    <property type="molecule type" value="Genomic_DNA"/>
</dbReference>
<dbReference type="Proteomes" id="UP000614601">
    <property type="component" value="Unassembled WGS sequence"/>
</dbReference>
<dbReference type="SUPFAM" id="SSF69989">
    <property type="entry name" value="C-terminal domain of PLC-beta"/>
    <property type="match status" value="1"/>
</dbReference>
<evidence type="ECO:0000256" key="1">
    <source>
        <dbReference type="SAM" id="MobiDB-lite"/>
    </source>
</evidence>
<feature type="region of interest" description="Disordered" evidence="1">
    <location>
        <begin position="1"/>
        <end position="61"/>
    </location>
</feature>
<feature type="region of interest" description="Disordered" evidence="1">
    <location>
        <begin position="204"/>
        <end position="226"/>
    </location>
</feature>
<evidence type="ECO:0000313" key="2">
    <source>
        <dbReference type="EMBL" id="CAD5224498.1"/>
    </source>
</evidence>
<dbReference type="OrthoDB" id="269822at2759"/>
<accession>A0A811L8N9</accession>
<proteinExistence type="predicted"/>